<dbReference type="InterPro" id="IPR002213">
    <property type="entry name" value="UDP_glucos_trans"/>
</dbReference>
<protein>
    <recommendedName>
        <fullName evidence="5">Glycosyltransferase</fullName>
        <ecNumber evidence="5">2.4.1.-</ecNumber>
    </recommendedName>
</protein>
<evidence type="ECO:0000256" key="4">
    <source>
        <dbReference type="RuleBase" id="RU003718"/>
    </source>
</evidence>
<dbReference type="PROSITE" id="PS00375">
    <property type="entry name" value="UDPGT"/>
    <property type="match status" value="1"/>
</dbReference>
<evidence type="ECO:0000313" key="7">
    <source>
        <dbReference type="Proteomes" id="UP001367508"/>
    </source>
</evidence>
<dbReference type="EC" id="2.4.1.-" evidence="5"/>
<dbReference type="SUPFAM" id="SSF53756">
    <property type="entry name" value="UDP-Glycosyltransferase/glycogen phosphorylase"/>
    <property type="match status" value="1"/>
</dbReference>
<dbReference type="FunFam" id="3.40.50.2000:FF:000051">
    <property type="entry name" value="Glycosyltransferase"/>
    <property type="match status" value="1"/>
</dbReference>
<dbReference type="InterPro" id="IPR035595">
    <property type="entry name" value="UDP_glycos_trans_CS"/>
</dbReference>
<comment type="similarity">
    <text evidence="1 4">Belongs to the UDP-glycosyltransferase family.</text>
</comment>
<dbReference type="GO" id="GO:0008194">
    <property type="term" value="F:UDP-glycosyltransferase activity"/>
    <property type="evidence" value="ECO:0007669"/>
    <property type="project" value="InterPro"/>
</dbReference>
<accession>A0AAN9MAP7</accession>
<dbReference type="CDD" id="cd03784">
    <property type="entry name" value="GT1_Gtf-like"/>
    <property type="match status" value="1"/>
</dbReference>
<dbReference type="Pfam" id="PF00201">
    <property type="entry name" value="UDPGT"/>
    <property type="match status" value="1"/>
</dbReference>
<gene>
    <name evidence="6" type="ORF">VNO77_09311</name>
</gene>
<dbReference type="PANTHER" id="PTHR48045">
    <property type="entry name" value="UDP-GLYCOSYLTRANSFERASE 72B1"/>
    <property type="match status" value="1"/>
</dbReference>
<reference evidence="6 7" key="1">
    <citation type="submission" date="2024-01" db="EMBL/GenBank/DDBJ databases">
        <title>The genomes of 5 underutilized Papilionoideae crops provide insights into root nodulation and disease resistanc.</title>
        <authorList>
            <person name="Jiang F."/>
        </authorList>
    </citation>
    <scope>NUCLEOTIDE SEQUENCE [LARGE SCALE GENOMIC DNA]</scope>
    <source>
        <strain evidence="6">LVBAO_FW01</strain>
        <tissue evidence="6">Leaves</tissue>
    </source>
</reference>
<evidence type="ECO:0000256" key="3">
    <source>
        <dbReference type="ARBA" id="ARBA00022679"/>
    </source>
</evidence>
<keyword evidence="7" id="KW-1185">Reference proteome</keyword>
<dbReference type="Gene3D" id="3.40.50.2000">
    <property type="entry name" value="Glycogen Phosphorylase B"/>
    <property type="match status" value="2"/>
</dbReference>
<organism evidence="6 7">
    <name type="scientific">Canavalia gladiata</name>
    <name type="common">Sword bean</name>
    <name type="synonym">Dolichos gladiatus</name>
    <dbReference type="NCBI Taxonomy" id="3824"/>
    <lineage>
        <taxon>Eukaryota</taxon>
        <taxon>Viridiplantae</taxon>
        <taxon>Streptophyta</taxon>
        <taxon>Embryophyta</taxon>
        <taxon>Tracheophyta</taxon>
        <taxon>Spermatophyta</taxon>
        <taxon>Magnoliopsida</taxon>
        <taxon>eudicotyledons</taxon>
        <taxon>Gunneridae</taxon>
        <taxon>Pentapetalae</taxon>
        <taxon>rosids</taxon>
        <taxon>fabids</taxon>
        <taxon>Fabales</taxon>
        <taxon>Fabaceae</taxon>
        <taxon>Papilionoideae</taxon>
        <taxon>50 kb inversion clade</taxon>
        <taxon>NPAAA clade</taxon>
        <taxon>indigoferoid/millettioid clade</taxon>
        <taxon>Phaseoleae</taxon>
        <taxon>Canavalia</taxon>
    </lineage>
</organism>
<keyword evidence="3 4" id="KW-0808">Transferase</keyword>
<proteinExistence type="inferred from homology"/>
<comment type="caution">
    <text evidence="6">The sequence shown here is derived from an EMBL/GenBank/DDBJ whole genome shotgun (WGS) entry which is preliminary data.</text>
</comment>
<dbReference type="EMBL" id="JAYMYQ010000002">
    <property type="protein sequence ID" value="KAK7350561.1"/>
    <property type="molecule type" value="Genomic_DNA"/>
</dbReference>
<dbReference type="FunFam" id="3.40.50.2000:FF:000054">
    <property type="entry name" value="Glycosyltransferase"/>
    <property type="match status" value="1"/>
</dbReference>
<evidence type="ECO:0000256" key="1">
    <source>
        <dbReference type="ARBA" id="ARBA00009995"/>
    </source>
</evidence>
<name>A0AAN9MAP7_CANGL</name>
<dbReference type="AlphaFoldDB" id="A0AAN9MAP7"/>
<evidence type="ECO:0000256" key="2">
    <source>
        <dbReference type="ARBA" id="ARBA00022676"/>
    </source>
</evidence>
<sequence length="467" mass="51725">MEDKIIHIAVVPSAGYSHLFPILQFSKRLVDLYPSFQITCLIPTLGSPKSASKSFLETLPPNITCNFLPPVNPNDLPQGSDIGAQIQLTVTHSLPSIHHALKSLTSRTPSLVALIVDTFAAEALDFAKEFNLLSYVYFPIAATTVSLSFYMPKLDEETSCEYRDLPGPIKVPGCVPLHGKDLYTPAQDRSSQVYRLMLKRIKRFFLTDGVFVNSFLEMETGPIRALSEGKYPDVYAVGPIVQTVGGDDSNWLECVDWLDTQKPCSVLFVCFGSGGTLSQEQMNELALGLELSGHKFLWVVRPPSNEANAAYLAWKNEIDPLQFLPSGFLERTKDQGLVVPLWAPQVKVLSHGSVGGFLSHCGWNSTLESVMQGVPLISWPLFAEQRMNAVLISEGLKVGLRPKVNENDLVERKEVAEVIKRVMEGEEGVEFRQRMKELKEAATIALKEDGSSTKTLSEVILKWKNLA</sequence>
<evidence type="ECO:0000313" key="6">
    <source>
        <dbReference type="EMBL" id="KAK7350561.1"/>
    </source>
</evidence>
<evidence type="ECO:0000256" key="5">
    <source>
        <dbReference type="RuleBase" id="RU362057"/>
    </source>
</evidence>
<dbReference type="Proteomes" id="UP001367508">
    <property type="component" value="Unassembled WGS sequence"/>
</dbReference>
<dbReference type="PANTHER" id="PTHR48045:SF6">
    <property type="entry name" value="UDP-GLUCOSYLTRANSFERASE FAMILY PROTEIN"/>
    <property type="match status" value="1"/>
</dbReference>
<keyword evidence="2 4" id="KW-0328">Glycosyltransferase</keyword>